<accession>F8NPD6</accession>
<dbReference type="HOGENOM" id="CLU_1012518_0_0_1"/>
<name>F8NPD6_SERL9</name>
<feature type="region of interest" description="Disordered" evidence="1">
    <location>
        <begin position="132"/>
        <end position="156"/>
    </location>
</feature>
<evidence type="ECO:0000256" key="1">
    <source>
        <dbReference type="SAM" id="MobiDB-lite"/>
    </source>
</evidence>
<dbReference type="OrthoDB" id="10634172at2759"/>
<dbReference type="RefSeq" id="XP_007316219.1">
    <property type="nucleotide sequence ID" value="XM_007316157.1"/>
</dbReference>
<dbReference type="GeneID" id="18814602"/>
<gene>
    <name evidence="2" type="ORF">SERLADRAFT_435898</name>
</gene>
<sequence length="253" mass="28906">MDRPLTYKQNGPKTKGRASIEFMHVLGVQNNEEDFSLIKASLRELAMVHFERGLTGSEQGEERWIEFVRAVKDTLPIFDSPNADNTQRLHHMRRYIDRMLANTACMHRKRRLGVQQLTDNLNHRAITAEAIPPRSPAQSPCPSVETSTSTSVSYSSTPPELSSMMLVPSACKSGSQDTYAVEYFLRKAQLEHLLPLFVSLGINSQERLDAIFCWPYVDRMGFLRDLVNEKRLDSFECKTLEMLFRGMAYGREV</sequence>
<dbReference type="AlphaFoldDB" id="F8NPD6"/>
<dbReference type="EMBL" id="GL945431">
    <property type="protein sequence ID" value="EGO28128.1"/>
    <property type="molecule type" value="Genomic_DNA"/>
</dbReference>
<proteinExistence type="predicted"/>
<protein>
    <submittedName>
        <fullName evidence="2">Uncharacterized protein</fullName>
    </submittedName>
</protein>
<feature type="compositionally biased region" description="Low complexity" evidence="1">
    <location>
        <begin position="140"/>
        <end position="156"/>
    </location>
</feature>
<reference evidence="2" key="1">
    <citation type="submission" date="2011-04" db="EMBL/GenBank/DDBJ databases">
        <title>Evolution of plant cell wall degrading machinery underlies the functional diversity of forest fungi.</title>
        <authorList>
            <consortium name="US DOE Joint Genome Institute (JGI-PGF)"/>
            <person name="Eastwood D.C."/>
            <person name="Floudas D."/>
            <person name="Binder M."/>
            <person name="Majcherczyk A."/>
            <person name="Schneider P."/>
            <person name="Aerts A."/>
            <person name="Asiegbu F.O."/>
            <person name="Baker S.E."/>
            <person name="Barry K."/>
            <person name="Bendiksby M."/>
            <person name="Blumentritt M."/>
            <person name="Coutinho P.M."/>
            <person name="Cullen D."/>
            <person name="Cullen D."/>
            <person name="Gathman A."/>
            <person name="Goodell B."/>
            <person name="Henrissat B."/>
            <person name="Ihrmark K."/>
            <person name="Kauserud H."/>
            <person name="Kohler A."/>
            <person name="LaButti K."/>
            <person name="Lapidus A."/>
            <person name="Lavin J.L."/>
            <person name="Lee Y.-H."/>
            <person name="Lindquist E."/>
            <person name="Lilly W."/>
            <person name="Lucas S."/>
            <person name="Morin E."/>
            <person name="Murat C."/>
            <person name="Oguiza J.A."/>
            <person name="Park J."/>
            <person name="Pisabarro A.G."/>
            <person name="Riley R."/>
            <person name="Rosling A."/>
            <person name="Salamov A."/>
            <person name="Schmidt O."/>
            <person name="Schmutz J."/>
            <person name="Skrede I."/>
            <person name="Stenlid J."/>
            <person name="Wiebenga A."/>
            <person name="Xie X."/>
            <person name="Kues U."/>
            <person name="Hibbett D.S."/>
            <person name="Hoffmeister D."/>
            <person name="Hogberg N."/>
            <person name="Martin F."/>
            <person name="Grigoriev I.V."/>
            <person name="Watkinson S.C."/>
        </authorList>
    </citation>
    <scope>NUCLEOTIDE SEQUENCE</scope>
    <source>
        <strain evidence="2">S7.9</strain>
    </source>
</reference>
<dbReference type="Proteomes" id="UP000008064">
    <property type="component" value="Unassembled WGS sequence"/>
</dbReference>
<evidence type="ECO:0000313" key="2">
    <source>
        <dbReference type="EMBL" id="EGO28128.1"/>
    </source>
</evidence>
<organism>
    <name type="scientific">Serpula lacrymans var. lacrymans (strain S7.9)</name>
    <name type="common">Dry rot fungus</name>
    <dbReference type="NCBI Taxonomy" id="578457"/>
    <lineage>
        <taxon>Eukaryota</taxon>
        <taxon>Fungi</taxon>
        <taxon>Dikarya</taxon>
        <taxon>Basidiomycota</taxon>
        <taxon>Agaricomycotina</taxon>
        <taxon>Agaricomycetes</taxon>
        <taxon>Agaricomycetidae</taxon>
        <taxon>Boletales</taxon>
        <taxon>Coniophorineae</taxon>
        <taxon>Serpulaceae</taxon>
        <taxon>Serpula</taxon>
    </lineage>
</organism>
<dbReference type="KEGG" id="sla:SERLADRAFT_435898"/>